<feature type="region of interest" description="Disordered" evidence="17">
    <location>
        <begin position="439"/>
        <end position="495"/>
    </location>
</feature>
<feature type="compositionally biased region" description="Polar residues" evidence="17">
    <location>
        <begin position="470"/>
        <end position="493"/>
    </location>
</feature>
<evidence type="ECO:0000256" key="2">
    <source>
        <dbReference type="ARBA" id="ARBA00004147"/>
    </source>
</evidence>
<dbReference type="GO" id="GO:0004623">
    <property type="term" value="F:phospholipase A2 activity"/>
    <property type="evidence" value="ECO:0007669"/>
    <property type="project" value="UniProtKB-EC"/>
</dbReference>
<evidence type="ECO:0000256" key="9">
    <source>
        <dbReference type="ARBA" id="ARBA00022561"/>
    </source>
</evidence>
<comment type="subcellular location">
    <subcellularLocation>
        <location evidence="3">Host cytoplasm</location>
    </subcellularLocation>
    <subcellularLocation>
        <location evidence="2">Host nucleus</location>
    </subcellularLocation>
    <subcellularLocation>
        <location evidence="4">Virion</location>
    </subcellularLocation>
</comment>
<accession>A0AAE8BDF3</accession>
<dbReference type="InterPro" id="IPR016184">
    <property type="entry name" value="Capsid/spike_ssDNA_virus"/>
</dbReference>
<dbReference type="Pfam" id="PF08398">
    <property type="entry name" value="Phospholip_A2_4"/>
    <property type="match status" value="1"/>
</dbReference>
<comment type="similarity">
    <text evidence="5">Belongs to the parvoviridae capsid protein family.</text>
</comment>
<organism evidence="20 21">
    <name type="scientific">Equine bocaparvovirus</name>
    <dbReference type="NCBI Taxonomy" id="2862740"/>
    <lineage>
        <taxon>Viruses</taxon>
        <taxon>Monodnaviria</taxon>
        <taxon>Shotokuvirae</taxon>
        <taxon>Cossaviricota</taxon>
        <taxon>Quintoviricetes</taxon>
        <taxon>Piccovirales</taxon>
        <taxon>Parvoviridae</taxon>
        <taxon>Parvovirinae</taxon>
        <taxon>Bocaparvovirus</taxon>
        <taxon>Bocaparvovirus ungulate10</taxon>
    </lineage>
</organism>
<evidence type="ECO:0000256" key="1">
    <source>
        <dbReference type="ARBA" id="ARBA00001604"/>
    </source>
</evidence>
<keyword evidence="15" id="KW-1035">Host cytoplasm</keyword>
<evidence type="ECO:0000259" key="18">
    <source>
        <dbReference type="Pfam" id="PF00740"/>
    </source>
</evidence>
<comment type="catalytic activity">
    <reaction evidence="1">
        <text>a 1,2-diacyl-sn-glycero-3-phosphocholine + H2O = a 1-acyl-sn-glycero-3-phosphocholine + a fatty acid + H(+)</text>
        <dbReference type="Rhea" id="RHEA:15801"/>
        <dbReference type="ChEBI" id="CHEBI:15377"/>
        <dbReference type="ChEBI" id="CHEBI:15378"/>
        <dbReference type="ChEBI" id="CHEBI:28868"/>
        <dbReference type="ChEBI" id="CHEBI:57643"/>
        <dbReference type="ChEBI" id="CHEBI:58168"/>
        <dbReference type="EC" id="3.1.1.4"/>
    </reaction>
</comment>
<evidence type="ECO:0000256" key="5">
    <source>
        <dbReference type="ARBA" id="ARBA00005398"/>
    </source>
</evidence>
<dbReference type="InterPro" id="IPR001403">
    <property type="entry name" value="Parvovirus_coat"/>
</dbReference>
<dbReference type="Pfam" id="PF00740">
    <property type="entry name" value="VP1_2"/>
    <property type="match status" value="2"/>
</dbReference>
<dbReference type="GO" id="GO:0039615">
    <property type="term" value="C:T=1 icosahedral viral capsid"/>
    <property type="evidence" value="ECO:0007669"/>
    <property type="project" value="UniProtKB-KW"/>
</dbReference>
<keyword evidence="10" id="KW-1048">Host nucleus</keyword>
<evidence type="ECO:0000256" key="16">
    <source>
        <dbReference type="ARBA" id="ARBA00045359"/>
    </source>
</evidence>
<evidence type="ECO:0000313" key="20">
    <source>
        <dbReference type="EMBL" id="QYA18265.1"/>
    </source>
</evidence>
<feature type="domain" description="Phospholipase A2-like" evidence="19">
    <location>
        <begin position="10"/>
        <end position="88"/>
    </location>
</feature>
<evidence type="ECO:0000259" key="19">
    <source>
        <dbReference type="Pfam" id="PF08398"/>
    </source>
</evidence>
<feature type="domain" description="Coat protein VP1/VP2 Parvovirus" evidence="18">
    <location>
        <begin position="541"/>
        <end position="648"/>
    </location>
</feature>
<keyword evidence="8" id="KW-1140">T=1 icosahedral capsid protein</keyword>
<dbReference type="InterPro" id="IPR013607">
    <property type="entry name" value="Phospholipase_A2-like"/>
</dbReference>
<keyword evidence="9" id="KW-0167">Capsid protein</keyword>
<dbReference type="GO" id="GO:0016042">
    <property type="term" value="P:lipid catabolic process"/>
    <property type="evidence" value="ECO:0007669"/>
    <property type="project" value="UniProtKB-KW"/>
</dbReference>
<keyword evidence="14" id="KW-0443">Lipid metabolism</keyword>
<dbReference type="EC" id="3.1.1.4" evidence="6"/>
<comment type="function">
    <text evidence="16">Capsid proteins self-assembles to form an icosahedral capsid with a T=1 symmetry, about 26 nm in diameter, and consisting of 60 copies of three size variants of the capsid proteins, VP1, and VP3, which differ by the presence of an N-terminal extension in the minor protein VP1. The capsid has a channel at the 5-fold axis and there are densities extending the 5-fold axis into the interior of the capsid. The capsid encapsulates the genomic ssDNA. Binding to the host receptors also induces capsid rearrangements leading to surface exposure of VP1 N-terminus, specifically its phospholipase A2-like region. The additional N-terminal region of isoform Minor capsid protein VP1, called VP1u, may serve as a lipolytic enzyme to breach the endosomal membrane during entry into host cell and might contribute to virus transport to the nucleus.</text>
</comment>
<evidence type="ECO:0000256" key="8">
    <source>
        <dbReference type="ARBA" id="ARBA00022431"/>
    </source>
</evidence>
<evidence type="ECO:0000256" key="17">
    <source>
        <dbReference type="SAM" id="MobiDB-lite"/>
    </source>
</evidence>
<proteinExistence type="inferred from homology"/>
<feature type="compositionally biased region" description="Polar residues" evidence="17">
    <location>
        <begin position="142"/>
        <end position="153"/>
    </location>
</feature>
<name>A0AAE8BDF3_9VIRU</name>
<dbReference type="SUPFAM" id="SSF88645">
    <property type="entry name" value="ssDNA viruses"/>
    <property type="match status" value="1"/>
</dbReference>
<evidence type="ECO:0000256" key="11">
    <source>
        <dbReference type="ARBA" id="ARBA00022801"/>
    </source>
</evidence>
<evidence type="ECO:0000256" key="14">
    <source>
        <dbReference type="ARBA" id="ARBA00023098"/>
    </source>
</evidence>
<keyword evidence="21" id="KW-1185">Reference proteome</keyword>
<dbReference type="Gene3D" id="2.170.30.10">
    <property type="entry name" value="Parvovirus coat protein VP1/VP2"/>
    <property type="match status" value="1"/>
</dbReference>
<dbReference type="GO" id="GO:0005198">
    <property type="term" value="F:structural molecule activity"/>
    <property type="evidence" value="ECO:0007669"/>
    <property type="project" value="InterPro"/>
</dbReference>
<evidence type="ECO:0000256" key="3">
    <source>
        <dbReference type="ARBA" id="ARBA00004192"/>
    </source>
</evidence>
<evidence type="ECO:0000313" key="21">
    <source>
        <dbReference type="Proteomes" id="UP001260649"/>
    </source>
</evidence>
<dbReference type="EMBL" id="MW915584">
    <property type="protein sequence ID" value="QYA18265.1"/>
    <property type="molecule type" value="Genomic_DNA"/>
</dbReference>
<keyword evidence="13" id="KW-0442">Lipid degradation</keyword>
<evidence type="ECO:0000256" key="13">
    <source>
        <dbReference type="ARBA" id="ARBA00022963"/>
    </source>
</evidence>
<dbReference type="Proteomes" id="UP001260649">
    <property type="component" value="Segment"/>
</dbReference>
<evidence type="ECO:0000256" key="15">
    <source>
        <dbReference type="ARBA" id="ARBA00023200"/>
    </source>
</evidence>
<evidence type="ECO:0000256" key="10">
    <source>
        <dbReference type="ARBA" id="ARBA00022562"/>
    </source>
</evidence>
<evidence type="ECO:0000256" key="7">
    <source>
        <dbReference type="ARBA" id="ARBA00022267"/>
    </source>
</evidence>
<keyword evidence="12" id="KW-0946">Virion</keyword>
<evidence type="ECO:0000256" key="4">
    <source>
        <dbReference type="ARBA" id="ARBA00004328"/>
    </source>
</evidence>
<evidence type="ECO:0000256" key="6">
    <source>
        <dbReference type="ARBA" id="ARBA00013278"/>
    </source>
</evidence>
<protein>
    <recommendedName>
        <fullName evidence="7">Minor capsid protein VP1</fullName>
        <ecNumber evidence="6">3.1.1.4</ecNumber>
    </recommendedName>
</protein>
<feature type="region of interest" description="Disordered" evidence="17">
    <location>
        <begin position="94"/>
        <end position="177"/>
    </location>
</feature>
<evidence type="ECO:0000256" key="12">
    <source>
        <dbReference type="ARBA" id="ARBA00022844"/>
    </source>
</evidence>
<feature type="compositionally biased region" description="Gly residues" evidence="17">
    <location>
        <begin position="162"/>
        <end position="177"/>
    </location>
</feature>
<dbReference type="GO" id="GO:0042025">
    <property type="term" value="C:host cell nucleus"/>
    <property type="evidence" value="ECO:0007669"/>
    <property type="project" value="UniProtKB-SubCell"/>
</dbReference>
<reference evidence="21" key="1">
    <citation type="journal article" date="2021" name="Viruses">
        <title>New Parvoviruses and Picornavirus in Tissues and Feces of Foals with Interstitial Pneumonia.</title>
        <authorList>
            <person name="Altan E."/>
            <person name="Hui A."/>
            <person name="Li Y."/>
            <person name="Pesavento P."/>
            <person name="Asin J."/>
            <person name="Crossley B."/>
            <person name="Deng X."/>
            <person name="Uzal F.A."/>
            <person name="Delwart E."/>
        </authorList>
    </citation>
    <scope>NUCLEOTIDE SEQUENCE [LARGE SCALE GENOMIC DNA]</scope>
    <source>
        <strain evidence="21">EqPV/B5053</strain>
    </source>
</reference>
<sequence>MPPPNRKPGGWLFPGYKYLGPFNPINNGEPVNAADAAAKQHDLDYDKYIKKGINPYWKFNKADSDFLNRLSGDRSLGGNVAKGVFKLKRLLAPTLKEPPEEPPIKKAAPGKNTDRAQKRKLYFARSNKGAKKDKQDVPNNMDGDNTTEQTDQPMEQAAAGDGRAGAAGGSGAMGAGGSRGAGVGISTGGWIGGTTIHGNKIVTRNTRQWYCGIQNEHLYKRYIAPTGNVQLYGFTTPWNYFNFNQYSSHFNPKEWQWILNNCKRFRPVKMSVALYNLQIKQIVVPTGGGDATYNNDLTAGLHVFCDGEHAYPYVQHAWDQNCMPENPWETWLLSQYAYTTVPAESVDQPGTSTTENTLLQMEPMYYLEDSDHEVLRTGESTQFHFDFNCGWVNNTRASQQPQAADLNPLVAQRLVKPYQTSGGGNHLLTSVQKPSNWLPGPGCTNNRITPSGSSSNGALGPLSSDWKPNGYTQDSSPGFTGIGATSITGQLPPQGNKDRIGFVPGDPAGLSTEVQPIWVDTALTATRDVMPFAPDGTTWNQQNTWWMLPNQVWDSAPINRYNPIWTKIPRVDRHTLIDTQDGTLPMTHPPGTIYVKLANIPVPGASRSYLNVYVTGQVACEIEWEFEYNINKNWRPERRHTVTSMNNAAYKVNEAGVYKLPTTYTETMPSRFGHTKVL</sequence>
<dbReference type="InterPro" id="IPR036952">
    <property type="entry name" value="VP1/VP2"/>
</dbReference>
<dbReference type="GO" id="GO:0030430">
    <property type="term" value="C:host cell cytoplasm"/>
    <property type="evidence" value="ECO:0007669"/>
    <property type="project" value="UniProtKB-SubCell"/>
</dbReference>
<feature type="domain" description="Coat protein VP1/VP2 Parvovirus" evidence="18">
    <location>
        <begin position="176"/>
        <end position="472"/>
    </location>
</feature>
<feature type="compositionally biased region" description="Polar residues" evidence="17">
    <location>
        <begin position="443"/>
        <end position="457"/>
    </location>
</feature>
<keyword evidence="11" id="KW-0378">Hydrolase</keyword>